<protein>
    <submittedName>
        <fullName evidence="1">Uncharacterized protein</fullName>
    </submittedName>
</protein>
<dbReference type="AlphaFoldDB" id="A0A4Y2GTG8"/>
<keyword evidence="2" id="KW-1185">Reference proteome</keyword>
<sequence length="111" mass="12661">MIENTGEGVTKRILTSARNKLWTKNVVECDFEDFESLPVKLVVDKIVFLAEIGGLEVDNNNGIDELVEEHSPDLTTEELLELHCVSQQEEQEEEVTAISKATIFWRNKRNT</sequence>
<gene>
    <name evidence="1" type="ORF">AVEN_43480_1</name>
</gene>
<dbReference type="EMBL" id="BGPR01001528">
    <property type="protein sequence ID" value="GBM56105.1"/>
    <property type="molecule type" value="Genomic_DNA"/>
</dbReference>
<proteinExistence type="predicted"/>
<organism evidence="1 2">
    <name type="scientific">Araneus ventricosus</name>
    <name type="common">Orbweaver spider</name>
    <name type="synonym">Epeira ventricosa</name>
    <dbReference type="NCBI Taxonomy" id="182803"/>
    <lineage>
        <taxon>Eukaryota</taxon>
        <taxon>Metazoa</taxon>
        <taxon>Ecdysozoa</taxon>
        <taxon>Arthropoda</taxon>
        <taxon>Chelicerata</taxon>
        <taxon>Arachnida</taxon>
        <taxon>Araneae</taxon>
        <taxon>Araneomorphae</taxon>
        <taxon>Entelegynae</taxon>
        <taxon>Araneoidea</taxon>
        <taxon>Araneidae</taxon>
        <taxon>Araneus</taxon>
    </lineage>
</organism>
<evidence type="ECO:0000313" key="1">
    <source>
        <dbReference type="EMBL" id="GBM56105.1"/>
    </source>
</evidence>
<comment type="caution">
    <text evidence="1">The sequence shown here is derived from an EMBL/GenBank/DDBJ whole genome shotgun (WGS) entry which is preliminary data.</text>
</comment>
<dbReference type="Proteomes" id="UP000499080">
    <property type="component" value="Unassembled WGS sequence"/>
</dbReference>
<evidence type="ECO:0000313" key="2">
    <source>
        <dbReference type="Proteomes" id="UP000499080"/>
    </source>
</evidence>
<dbReference type="OrthoDB" id="7422307at2759"/>
<name>A0A4Y2GTG8_ARAVE</name>
<accession>A0A4Y2GTG8</accession>
<reference evidence="1 2" key="1">
    <citation type="journal article" date="2019" name="Sci. Rep.">
        <title>Orb-weaving spider Araneus ventricosus genome elucidates the spidroin gene catalogue.</title>
        <authorList>
            <person name="Kono N."/>
            <person name="Nakamura H."/>
            <person name="Ohtoshi R."/>
            <person name="Moran D.A.P."/>
            <person name="Shinohara A."/>
            <person name="Yoshida Y."/>
            <person name="Fujiwara M."/>
            <person name="Mori M."/>
            <person name="Tomita M."/>
            <person name="Arakawa K."/>
        </authorList>
    </citation>
    <scope>NUCLEOTIDE SEQUENCE [LARGE SCALE GENOMIC DNA]</scope>
</reference>